<dbReference type="GO" id="GO:0000155">
    <property type="term" value="F:phosphorelay sensor kinase activity"/>
    <property type="evidence" value="ECO:0007669"/>
    <property type="project" value="InterPro"/>
</dbReference>
<comment type="similarity">
    <text evidence="7">Belongs to the Rap family.</text>
</comment>
<dbReference type="GO" id="GO:0005737">
    <property type="term" value="C:cytoplasm"/>
    <property type="evidence" value="ECO:0007669"/>
    <property type="project" value="UniProtKB-SubCell"/>
</dbReference>
<dbReference type="EMBL" id="CP070608">
    <property type="protein sequence ID" value="QSE95872.1"/>
    <property type="molecule type" value="Genomic_DNA"/>
</dbReference>
<keyword evidence="9" id="KW-0175">Coiled coil</keyword>
<dbReference type="PRINTS" id="PR00344">
    <property type="entry name" value="BCTRLSENSOR"/>
</dbReference>
<keyword evidence="10" id="KW-0472">Membrane</keyword>
<comment type="subcellular location">
    <subcellularLocation>
        <location evidence="2">Cytoplasm</location>
    </subcellularLocation>
</comment>
<accession>A0A974WF20</accession>
<evidence type="ECO:0000256" key="2">
    <source>
        <dbReference type="ARBA" id="ARBA00004496"/>
    </source>
</evidence>
<dbReference type="Gene3D" id="1.25.40.10">
    <property type="entry name" value="Tetratricopeptide repeat domain"/>
    <property type="match status" value="2"/>
</dbReference>
<dbReference type="RefSeq" id="WP_205720385.1">
    <property type="nucleotide sequence ID" value="NZ_CP070608.1"/>
</dbReference>
<dbReference type="InterPro" id="IPR011990">
    <property type="entry name" value="TPR-like_helical_dom_sf"/>
</dbReference>
<dbReference type="InterPro" id="IPR019734">
    <property type="entry name" value="TPR_rpt"/>
</dbReference>
<evidence type="ECO:0000256" key="5">
    <source>
        <dbReference type="ARBA" id="ARBA00022737"/>
    </source>
</evidence>
<evidence type="ECO:0000256" key="1">
    <source>
        <dbReference type="ARBA" id="ARBA00000085"/>
    </source>
</evidence>
<keyword evidence="13" id="KW-1185">Reference proteome</keyword>
<evidence type="ECO:0000256" key="10">
    <source>
        <dbReference type="SAM" id="Phobius"/>
    </source>
</evidence>
<sequence length="703" mass="80544">MKKLIYYILWFSLCFNCEFLQANKLDSLKNALATAESDSAKSYILIDLAKRVYASDLDQARDYCLQALDVSVASGQMNPFANAHNILGLYHESKSNFTKAHEYLTSGVVVAQEIGDSLLVSKFYNNLGLVYKNTGRLQLAVEYYIKSQKIAEQYGTSVDEAASFNNLAIVYKLLGDYSYSRVYTRKAYDIFKQDGDSVGMSAALNNLGLNFKDSKSYDSALFYLRQSLDIKEAINYKKGVVSSLYNIGELYLEVGLVNESLEYFDRSLKLAREEGIKRHIAKAYHHKANALLQLNRIDDAIENYEQSLKINHEVGVPIETKEDYKMLAESYEIKGDFNQAYSYLSKALAIEDSLFDSQMGEAVTKLRFEYDLDAKNREIENLRSKEAQSQLQLEKDRLIYYFSSAAILFMVILTVILYQSNKRQRKANIKIDIQKDELERAHSLISQKNEQLASQNRDLEEEVKLRTEELDKLLKEFDLFVYKSAHDLRNPVAQILGIYNLLKIDKDNPELLDKLKNTAELMDRLLSKLSTIHIIRNKEIDYRWVSIEKLVHQLMEKHESDNALTNIKMQVINSDDVQFKSDKEMMLNLLDELISNSIKYRNENAKLKVTIALELSAEGVRLLFSDNGTGIEIEHQPSVFDMFYRANAASKGHGLGLYQVLVIVRKLNGKIELVKSDKNGTQFEILLETETKSNTKVSDIDQF</sequence>
<reference evidence="12" key="1">
    <citation type="submission" date="2021-02" db="EMBL/GenBank/DDBJ databases">
        <title>Fulvivirga sp. S481 isolated from sea water.</title>
        <authorList>
            <person name="Bae S.S."/>
            <person name="Baek K."/>
        </authorList>
    </citation>
    <scope>NUCLEOTIDE SEQUENCE</scope>
    <source>
        <strain evidence="12">S481</strain>
    </source>
</reference>
<proteinExistence type="inferred from homology"/>
<feature type="domain" description="Histidine kinase" evidence="11">
    <location>
        <begin position="483"/>
        <end position="691"/>
    </location>
</feature>
<feature type="repeat" description="TPR" evidence="8">
    <location>
        <begin position="241"/>
        <end position="274"/>
    </location>
</feature>
<dbReference type="PANTHER" id="PTHR46630">
    <property type="entry name" value="TETRATRICOPEPTIDE REPEAT PROTEIN 29"/>
    <property type="match status" value="1"/>
</dbReference>
<evidence type="ECO:0000256" key="7">
    <source>
        <dbReference type="ARBA" id="ARBA00038253"/>
    </source>
</evidence>
<dbReference type="AlphaFoldDB" id="A0A974WF20"/>
<feature type="transmembrane region" description="Helical" evidence="10">
    <location>
        <begin position="398"/>
        <end position="418"/>
    </location>
</feature>
<dbReference type="InterPro" id="IPR004358">
    <property type="entry name" value="Sig_transdc_His_kin-like_C"/>
</dbReference>
<keyword evidence="12" id="KW-0418">Kinase</keyword>
<feature type="repeat" description="TPR" evidence="8">
    <location>
        <begin position="321"/>
        <end position="354"/>
    </location>
</feature>
<evidence type="ECO:0000256" key="8">
    <source>
        <dbReference type="PROSITE-ProRule" id="PRU00339"/>
    </source>
</evidence>
<dbReference type="SMART" id="SM00387">
    <property type="entry name" value="HATPase_c"/>
    <property type="match status" value="1"/>
</dbReference>
<dbReference type="PANTHER" id="PTHR46630:SF1">
    <property type="entry name" value="TETRATRICOPEPTIDE REPEAT PROTEIN 29"/>
    <property type="match status" value="1"/>
</dbReference>
<dbReference type="Pfam" id="PF13424">
    <property type="entry name" value="TPR_12"/>
    <property type="match status" value="2"/>
</dbReference>
<evidence type="ECO:0000313" key="12">
    <source>
        <dbReference type="EMBL" id="QSE95872.1"/>
    </source>
</evidence>
<dbReference type="KEGG" id="fuv:JR347_09590"/>
<dbReference type="Gene3D" id="3.30.565.10">
    <property type="entry name" value="Histidine kinase-like ATPase, C-terminal domain"/>
    <property type="match status" value="1"/>
</dbReference>
<dbReference type="InterPro" id="IPR036097">
    <property type="entry name" value="HisK_dim/P_sf"/>
</dbReference>
<evidence type="ECO:0000256" key="6">
    <source>
        <dbReference type="ARBA" id="ARBA00022803"/>
    </source>
</evidence>
<dbReference type="SMART" id="SM00028">
    <property type="entry name" value="TPR"/>
    <property type="match status" value="7"/>
</dbReference>
<keyword evidence="6 8" id="KW-0802">TPR repeat</keyword>
<feature type="repeat" description="TPR" evidence="8">
    <location>
        <begin position="281"/>
        <end position="314"/>
    </location>
</feature>
<dbReference type="Proteomes" id="UP000662783">
    <property type="component" value="Chromosome"/>
</dbReference>
<evidence type="ECO:0000313" key="13">
    <source>
        <dbReference type="Proteomes" id="UP000662783"/>
    </source>
</evidence>
<organism evidence="12 13">
    <name type="scientific">Fulvivirga lutea</name>
    <dbReference type="NCBI Taxonomy" id="2810512"/>
    <lineage>
        <taxon>Bacteria</taxon>
        <taxon>Pseudomonadati</taxon>
        <taxon>Bacteroidota</taxon>
        <taxon>Cytophagia</taxon>
        <taxon>Cytophagales</taxon>
        <taxon>Fulvivirgaceae</taxon>
        <taxon>Fulvivirga</taxon>
    </lineage>
</organism>
<dbReference type="PROSITE" id="PS50005">
    <property type="entry name" value="TPR"/>
    <property type="match status" value="4"/>
</dbReference>
<evidence type="ECO:0000256" key="4">
    <source>
        <dbReference type="ARBA" id="ARBA00022490"/>
    </source>
</evidence>
<evidence type="ECO:0000256" key="3">
    <source>
        <dbReference type="ARBA" id="ARBA00012438"/>
    </source>
</evidence>
<keyword evidence="12" id="KW-0808">Transferase</keyword>
<feature type="coiled-coil region" evidence="9">
    <location>
        <begin position="431"/>
        <end position="476"/>
    </location>
</feature>
<dbReference type="InterPro" id="IPR051476">
    <property type="entry name" value="Bac_ResReg_Asp_Phosphatase"/>
</dbReference>
<keyword evidence="5" id="KW-0677">Repeat</keyword>
<name>A0A974WF20_9BACT</name>
<gene>
    <name evidence="12" type="ORF">JR347_09590</name>
</gene>
<dbReference type="SUPFAM" id="SSF47384">
    <property type="entry name" value="Homodimeric domain of signal transducing histidine kinase"/>
    <property type="match status" value="1"/>
</dbReference>
<dbReference type="InterPro" id="IPR003594">
    <property type="entry name" value="HATPase_dom"/>
</dbReference>
<dbReference type="InterPro" id="IPR005467">
    <property type="entry name" value="His_kinase_dom"/>
</dbReference>
<dbReference type="Gene3D" id="1.10.287.130">
    <property type="match status" value="1"/>
</dbReference>
<dbReference type="EC" id="2.7.13.3" evidence="3"/>
<keyword evidence="10" id="KW-0812">Transmembrane</keyword>
<dbReference type="PROSITE" id="PS50109">
    <property type="entry name" value="HIS_KIN"/>
    <property type="match status" value="1"/>
</dbReference>
<dbReference type="SUPFAM" id="SSF48452">
    <property type="entry name" value="TPR-like"/>
    <property type="match status" value="2"/>
</dbReference>
<dbReference type="Pfam" id="PF02518">
    <property type="entry name" value="HATPase_c"/>
    <property type="match status" value="1"/>
</dbReference>
<dbReference type="SUPFAM" id="SSF55874">
    <property type="entry name" value="ATPase domain of HSP90 chaperone/DNA topoisomerase II/histidine kinase"/>
    <property type="match status" value="1"/>
</dbReference>
<dbReference type="InterPro" id="IPR036890">
    <property type="entry name" value="HATPase_C_sf"/>
</dbReference>
<evidence type="ECO:0000259" key="11">
    <source>
        <dbReference type="PROSITE" id="PS50109"/>
    </source>
</evidence>
<feature type="coiled-coil region" evidence="9">
    <location>
        <begin position="365"/>
        <end position="392"/>
    </location>
</feature>
<protein>
    <recommendedName>
        <fullName evidence="3">histidine kinase</fullName>
        <ecNumber evidence="3">2.7.13.3</ecNumber>
    </recommendedName>
</protein>
<evidence type="ECO:0000256" key="9">
    <source>
        <dbReference type="SAM" id="Coils"/>
    </source>
</evidence>
<keyword evidence="10" id="KW-1133">Transmembrane helix</keyword>
<keyword evidence="4" id="KW-0963">Cytoplasm</keyword>
<feature type="repeat" description="TPR" evidence="8">
    <location>
        <begin position="121"/>
        <end position="154"/>
    </location>
</feature>
<comment type="catalytic activity">
    <reaction evidence="1">
        <text>ATP + protein L-histidine = ADP + protein N-phospho-L-histidine.</text>
        <dbReference type="EC" id="2.7.13.3"/>
    </reaction>
</comment>
<dbReference type="CDD" id="cd00075">
    <property type="entry name" value="HATPase"/>
    <property type="match status" value="1"/>
</dbReference>